<evidence type="ECO:0000259" key="5">
    <source>
        <dbReference type="PROSITE" id="PS50931"/>
    </source>
</evidence>
<keyword evidence="4" id="KW-0804">Transcription</keyword>
<evidence type="ECO:0000313" key="7">
    <source>
        <dbReference type="Proteomes" id="UP000606490"/>
    </source>
</evidence>
<sequence length="282" mass="28781">MMLDLDSVRLFVLAVEFGSLTRAAEAAGTVQPVVSQRLKALEARLGRRLLERTPRFLRPTAAGTAFLDRARALLAAHDAALRLDGAPAPRFALGASDHALGLGLETVFRRLRAALPPGSAIELRTGLSTEIRARFDAGEFDAAVIRRETGGTEGEVLGHDPLGWRCGEARALAPGDPVPLATLGPACGVRGVAVRALERAGRAWEEVFIGGSCAALLAGALAGLGIAPMGRIAAGGAPDHGPALGLPPLPASEIVLFGRAGSAEAAAGLRALAAGLRAALAG</sequence>
<dbReference type="EMBL" id="JAEUXJ010000006">
    <property type="protein sequence ID" value="MBL6456853.1"/>
    <property type="molecule type" value="Genomic_DNA"/>
</dbReference>
<evidence type="ECO:0000256" key="4">
    <source>
        <dbReference type="ARBA" id="ARBA00023163"/>
    </source>
</evidence>
<name>A0ABS1V576_9PROT</name>
<dbReference type="PRINTS" id="PR00039">
    <property type="entry name" value="HTHLYSR"/>
</dbReference>
<evidence type="ECO:0000256" key="1">
    <source>
        <dbReference type="ARBA" id="ARBA00009437"/>
    </source>
</evidence>
<gene>
    <name evidence="6" type="ORF">JMJ55_16060</name>
</gene>
<keyword evidence="2" id="KW-0805">Transcription regulation</keyword>
<comment type="similarity">
    <text evidence="1">Belongs to the LysR transcriptional regulatory family.</text>
</comment>
<dbReference type="InterPro" id="IPR005119">
    <property type="entry name" value="LysR_subst-bd"/>
</dbReference>
<comment type="caution">
    <text evidence="6">The sequence shown here is derived from an EMBL/GenBank/DDBJ whole genome shotgun (WGS) entry which is preliminary data.</text>
</comment>
<protein>
    <submittedName>
        <fullName evidence="6">LysR family transcriptional regulator</fullName>
    </submittedName>
</protein>
<evidence type="ECO:0000256" key="2">
    <source>
        <dbReference type="ARBA" id="ARBA00023015"/>
    </source>
</evidence>
<dbReference type="InterPro" id="IPR050176">
    <property type="entry name" value="LTTR"/>
</dbReference>
<dbReference type="RefSeq" id="WP_202826593.1">
    <property type="nucleotide sequence ID" value="NZ_JAEUXJ010000006.1"/>
</dbReference>
<dbReference type="Pfam" id="PF00126">
    <property type="entry name" value="HTH_1"/>
    <property type="match status" value="1"/>
</dbReference>
<dbReference type="SUPFAM" id="SSF53850">
    <property type="entry name" value="Periplasmic binding protein-like II"/>
    <property type="match status" value="1"/>
</dbReference>
<dbReference type="PANTHER" id="PTHR30579">
    <property type="entry name" value="TRANSCRIPTIONAL REGULATOR"/>
    <property type="match status" value="1"/>
</dbReference>
<reference evidence="6 7" key="1">
    <citation type="submission" date="2021-01" db="EMBL/GenBank/DDBJ databases">
        <title>Belnapia mucosa sp. nov. and Belnapia arida sp. nov., isolated from the Tabernas Desert (Almeria, Spain).</title>
        <authorList>
            <person name="Molina-Menor E."/>
            <person name="Vidal-Verdu A."/>
            <person name="Calonge A."/>
            <person name="Satari L."/>
            <person name="Pereto Magraner J."/>
            <person name="Porcar Miralles M."/>
        </authorList>
    </citation>
    <scope>NUCLEOTIDE SEQUENCE [LARGE SCALE GENOMIC DNA]</scope>
    <source>
        <strain evidence="6 7">T6</strain>
    </source>
</reference>
<dbReference type="Gene3D" id="3.40.190.10">
    <property type="entry name" value="Periplasmic binding protein-like II"/>
    <property type="match status" value="2"/>
</dbReference>
<dbReference type="InterPro" id="IPR000847">
    <property type="entry name" value="LysR_HTH_N"/>
</dbReference>
<organism evidence="6 7">
    <name type="scientific">Belnapia mucosa</name>
    <dbReference type="NCBI Taxonomy" id="2804532"/>
    <lineage>
        <taxon>Bacteria</taxon>
        <taxon>Pseudomonadati</taxon>
        <taxon>Pseudomonadota</taxon>
        <taxon>Alphaproteobacteria</taxon>
        <taxon>Acetobacterales</taxon>
        <taxon>Roseomonadaceae</taxon>
        <taxon>Belnapia</taxon>
    </lineage>
</organism>
<dbReference type="SUPFAM" id="SSF46785">
    <property type="entry name" value="Winged helix' DNA-binding domain"/>
    <property type="match status" value="1"/>
</dbReference>
<evidence type="ECO:0000256" key="3">
    <source>
        <dbReference type="ARBA" id="ARBA00023125"/>
    </source>
</evidence>
<dbReference type="PANTHER" id="PTHR30579:SF7">
    <property type="entry name" value="HTH-TYPE TRANSCRIPTIONAL REGULATOR LRHA-RELATED"/>
    <property type="match status" value="1"/>
</dbReference>
<dbReference type="InterPro" id="IPR036388">
    <property type="entry name" value="WH-like_DNA-bd_sf"/>
</dbReference>
<dbReference type="PROSITE" id="PS50931">
    <property type="entry name" value="HTH_LYSR"/>
    <property type="match status" value="1"/>
</dbReference>
<keyword evidence="3" id="KW-0238">DNA-binding</keyword>
<accession>A0ABS1V576</accession>
<dbReference type="Pfam" id="PF03466">
    <property type="entry name" value="LysR_substrate"/>
    <property type="match status" value="1"/>
</dbReference>
<evidence type="ECO:0000313" key="6">
    <source>
        <dbReference type="EMBL" id="MBL6456853.1"/>
    </source>
</evidence>
<proteinExistence type="inferred from homology"/>
<dbReference type="Gene3D" id="1.10.10.10">
    <property type="entry name" value="Winged helix-like DNA-binding domain superfamily/Winged helix DNA-binding domain"/>
    <property type="match status" value="1"/>
</dbReference>
<feature type="domain" description="HTH lysR-type" evidence="5">
    <location>
        <begin position="3"/>
        <end position="60"/>
    </location>
</feature>
<keyword evidence="7" id="KW-1185">Reference proteome</keyword>
<dbReference type="InterPro" id="IPR036390">
    <property type="entry name" value="WH_DNA-bd_sf"/>
</dbReference>
<dbReference type="Proteomes" id="UP000606490">
    <property type="component" value="Unassembled WGS sequence"/>
</dbReference>